<keyword evidence="3" id="KW-1185">Reference proteome</keyword>
<dbReference type="EMBL" id="JBDFQZ010000002">
    <property type="protein sequence ID" value="KAK9750813.1"/>
    <property type="molecule type" value="Genomic_DNA"/>
</dbReference>
<proteinExistence type="predicted"/>
<organism evidence="2 3">
    <name type="scientific">Saponaria officinalis</name>
    <name type="common">Common soapwort</name>
    <name type="synonym">Lychnis saponaria</name>
    <dbReference type="NCBI Taxonomy" id="3572"/>
    <lineage>
        <taxon>Eukaryota</taxon>
        <taxon>Viridiplantae</taxon>
        <taxon>Streptophyta</taxon>
        <taxon>Embryophyta</taxon>
        <taxon>Tracheophyta</taxon>
        <taxon>Spermatophyta</taxon>
        <taxon>Magnoliopsida</taxon>
        <taxon>eudicotyledons</taxon>
        <taxon>Gunneridae</taxon>
        <taxon>Pentapetalae</taxon>
        <taxon>Caryophyllales</taxon>
        <taxon>Caryophyllaceae</taxon>
        <taxon>Caryophylleae</taxon>
        <taxon>Saponaria</taxon>
    </lineage>
</organism>
<name>A0AAW1MW30_SAPOF</name>
<comment type="caution">
    <text evidence="2">The sequence shown here is derived from an EMBL/GenBank/DDBJ whole genome shotgun (WGS) entry which is preliminary data.</text>
</comment>
<dbReference type="Proteomes" id="UP001443914">
    <property type="component" value="Unassembled WGS sequence"/>
</dbReference>
<protein>
    <submittedName>
        <fullName evidence="2">Uncharacterized protein</fullName>
    </submittedName>
</protein>
<accession>A0AAW1MW30</accession>
<feature type="chain" id="PRO_5043665516" evidence="1">
    <location>
        <begin position="30"/>
        <end position="78"/>
    </location>
</feature>
<sequence>MENKSYLKATMLLIFAVMLVTSSWGSVAAEGVPTLSTDSYGDPDRPCSSTYDCREWMCLAPQCDNGVCSCPGRPPSAV</sequence>
<dbReference type="AlphaFoldDB" id="A0AAW1MW30"/>
<gene>
    <name evidence="2" type="ORF">RND81_02G223700</name>
</gene>
<reference evidence="2" key="1">
    <citation type="submission" date="2024-03" db="EMBL/GenBank/DDBJ databases">
        <title>WGS assembly of Saponaria officinalis var. Norfolk2.</title>
        <authorList>
            <person name="Jenkins J."/>
            <person name="Shu S."/>
            <person name="Grimwood J."/>
            <person name="Barry K."/>
            <person name="Goodstein D."/>
            <person name="Schmutz J."/>
            <person name="Leebens-Mack J."/>
            <person name="Osbourn A."/>
        </authorList>
    </citation>
    <scope>NUCLEOTIDE SEQUENCE [LARGE SCALE GENOMIC DNA]</scope>
    <source>
        <strain evidence="2">JIC</strain>
    </source>
</reference>
<evidence type="ECO:0000256" key="1">
    <source>
        <dbReference type="SAM" id="SignalP"/>
    </source>
</evidence>
<feature type="signal peptide" evidence="1">
    <location>
        <begin position="1"/>
        <end position="29"/>
    </location>
</feature>
<evidence type="ECO:0000313" key="2">
    <source>
        <dbReference type="EMBL" id="KAK9750813.1"/>
    </source>
</evidence>
<evidence type="ECO:0000313" key="3">
    <source>
        <dbReference type="Proteomes" id="UP001443914"/>
    </source>
</evidence>
<keyword evidence="1" id="KW-0732">Signal</keyword>